<gene>
    <name evidence="1" type="ORF">AWN90_06045</name>
</gene>
<proteinExistence type="predicted"/>
<evidence type="ECO:0000313" key="1">
    <source>
        <dbReference type="EMBL" id="KZM70126.1"/>
    </source>
</evidence>
<name>A0A164J7R2_9NOCA</name>
<reference evidence="1 2" key="1">
    <citation type="submission" date="2016-04" db="EMBL/GenBank/DDBJ databases">
        <authorList>
            <person name="Evans L.H."/>
            <person name="Alamgir A."/>
            <person name="Owens N."/>
            <person name="Weber N.D."/>
            <person name="Virtaneva K."/>
            <person name="Barbian K."/>
            <person name="Babar A."/>
            <person name="Rosenke K."/>
        </authorList>
    </citation>
    <scope>NUCLEOTIDE SEQUENCE [LARGE SCALE GENOMIC DNA]</scope>
    <source>
        <strain evidence="1 2">IFM 0406</strain>
    </source>
</reference>
<dbReference type="AlphaFoldDB" id="A0A164J7R2"/>
<organism evidence="1 2">
    <name type="scientific">Nocardia terpenica</name>
    <dbReference type="NCBI Taxonomy" id="455432"/>
    <lineage>
        <taxon>Bacteria</taxon>
        <taxon>Bacillati</taxon>
        <taxon>Actinomycetota</taxon>
        <taxon>Actinomycetes</taxon>
        <taxon>Mycobacteriales</taxon>
        <taxon>Nocardiaceae</taxon>
        <taxon>Nocardia</taxon>
    </lineage>
</organism>
<evidence type="ECO:0000313" key="2">
    <source>
        <dbReference type="Proteomes" id="UP000076512"/>
    </source>
</evidence>
<protein>
    <submittedName>
        <fullName evidence="1">Uncharacterized protein</fullName>
    </submittedName>
</protein>
<keyword evidence="2" id="KW-1185">Reference proteome</keyword>
<dbReference type="EMBL" id="LWGR01000016">
    <property type="protein sequence ID" value="KZM70126.1"/>
    <property type="molecule type" value="Genomic_DNA"/>
</dbReference>
<dbReference type="Proteomes" id="UP000076512">
    <property type="component" value="Unassembled WGS sequence"/>
</dbReference>
<accession>A0A164J7R2</accession>
<comment type="caution">
    <text evidence="1">The sequence shown here is derived from an EMBL/GenBank/DDBJ whole genome shotgun (WGS) entry which is preliminary data.</text>
</comment>
<sequence>MYGLFGSGCGTASFAVFTSASVAISSATLPAPWPMAFSHLPLRALLPGELGLHPVSRNRAPPAKAPRT</sequence>